<protein>
    <submittedName>
        <fullName evidence="3">Uncharacterized protein</fullName>
    </submittedName>
</protein>
<evidence type="ECO:0000256" key="1">
    <source>
        <dbReference type="SAM" id="MobiDB-lite"/>
    </source>
</evidence>
<gene>
    <name evidence="3" type="ORF">BDP27DRAFT_1318124</name>
</gene>
<feature type="signal peptide" evidence="2">
    <location>
        <begin position="1"/>
        <end position="26"/>
    </location>
</feature>
<feature type="compositionally biased region" description="Low complexity" evidence="1">
    <location>
        <begin position="116"/>
        <end position="127"/>
    </location>
</feature>
<feature type="chain" id="PRO_5040397854" evidence="2">
    <location>
        <begin position="27"/>
        <end position="180"/>
    </location>
</feature>
<dbReference type="Proteomes" id="UP000772434">
    <property type="component" value="Unassembled WGS sequence"/>
</dbReference>
<reference evidence="3" key="1">
    <citation type="submission" date="2020-11" db="EMBL/GenBank/DDBJ databases">
        <authorList>
            <consortium name="DOE Joint Genome Institute"/>
            <person name="Ahrendt S."/>
            <person name="Riley R."/>
            <person name="Andreopoulos W."/>
            <person name="Labutti K."/>
            <person name="Pangilinan J."/>
            <person name="Ruiz-Duenas F.J."/>
            <person name="Barrasa J.M."/>
            <person name="Sanchez-Garcia M."/>
            <person name="Camarero S."/>
            <person name="Miyauchi S."/>
            <person name="Serrano A."/>
            <person name="Linde D."/>
            <person name="Babiker R."/>
            <person name="Drula E."/>
            <person name="Ayuso-Fernandez I."/>
            <person name="Pacheco R."/>
            <person name="Padilla G."/>
            <person name="Ferreira P."/>
            <person name="Barriuso J."/>
            <person name="Kellner H."/>
            <person name="Castanera R."/>
            <person name="Alfaro M."/>
            <person name="Ramirez L."/>
            <person name="Pisabarro A.G."/>
            <person name="Kuo A."/>
            <person name="Tritt A."/>
            <person name="Lipzen A."/>
            <person name="He G."/>
            <person name="Yan M."/>
            <person name="Ng V."/>
            <person name="Cullen D."/>
            <person name="Martin F."/>
            <person name="Rosso M.-N."/>
            <person name="Henrissat B."/>
            <person name="Hibbett D."/>
            <person name="Martinez A.T."/>
            <person name="Grigoriev I.V."/>
        </authorList>
    </citation>
    <scope>NUCLEOTIDE SEQUENCE</scope>
    <source>
        <strain evidence="3">AH 40177</strain>
    </source>
</reference>
<keyword evidence="2" id="KW-0732">Signal</keyword>
<keyword evidence="4" id="KW-1185">Reference proteome</keyword>
<feature type="compositionally biased region" description="Basic and acidic residues" evidence="1">
    <location>
        <begin position="100"/>
        <end position="115"/>
    </location>
</feature>
<feature type="compositionally biased region" description="Low complexity" evidence="1">
    <location>
        <begin position="46"/>
        <end position="57"/>
    </location>
</feature>
<feature type="compositionally biased region" description="Polar residues" evidence="1">
    <location>
        <begin position="58"/>
        <end position="69"/>
    </location>
</feature>
<feature type="region of interest" description="Disordered" evidence="1">
    <location>
        <begin position="40"/>
        <end position="180"/>
    </location>
</feature>
<organism evidence="3 4">
    <name type="scientific">Rhodocollybia butyracea</name>
    <dbReference type="NCBI Taxonomy" id="206335"/>
    <lineage>
        <taxon>Eukaryota</taxon>
        <taxon>Fungi</taxon>
        <taxon>Dikarya</taxon>
        <taxon>Basidiomycota</taxon>
        <taxon>Agaricomycotina</taxon>
        <taxon>Agaricomycetes</taxon>
        <taxon>Agaricomycetidae</taxon>
        <taxon>Agaricales</taxon>
        <taxon>Marasmiineae</taxon>
        <taxon>Omphalotaceae</taxon>
        <taxon>Rhodocollybia</taxon>
    </lineage>
</organism>
<feature type="compositionally biased region" description="Basic and acidic residues" evidence="1">
    <location>
        <begin position="164"/>
        <end position="180"/>
    </location>
</feature>
<evidence type="ECO:0000313" key="3">
    <source>
        <dbReference type="EMBL" id="KAF9073765.1"/>
    </source>
</evidence>
<feature type="compositionally biased region" description="Gly residues" evidence="1">
    <location>
        <begin position="70"/>
        <end position="84"/>
    </location>
</feature>
<dbReference type="EMBL" id="JADNRY010000016">
    <property type="protein sequence ID" value="KAF9073765.1"/>
    <property type="molecule type" value="Genomic_DNA"/>
</dbReference>
<proteinExistence type="predicted"/>
<evidence type="ECO:0000256" key="2">
    <source>
        <dbReference type="SAM" id="SignalP"/>
    </source>
</evidence>
<name>A0A9P5Q561_9AGAR</name>
<dbReference type="AlphaFoldDB" id="A0A9P5Q561"/>
<sequence length="180" mass="18417">MSTFSRLLSFVVVLVFIFANVQSVAALPVNATQIAESRKLHHAYDSQSQSQPQSSPSTPESAFTGSTGPSRGGNVGKDGSGHGDGLQLLNVLSNNGGDGGKSESGDARVNCKRDGPAPGAYTGATGDVSGGDTSGSNSWINLLSGNGGPGGLSQSGDSTVCPDETYHDEDHHDENQHDEN</sequence>
<accession>A0A9P5Q561</accession>
<comment type="caution">
    <text evidence="3">The sequence shown here is derived from an EMBL/GenBank/DDBJ whole genome shotgun (WGS) entry which is preliminary data.</text>
</comment>
<evidence type="ECO:0000313" key="4">
    <source>
        <dbReference type="Proteomes" id="UP000772434"/>
    </source>
</evidence>